<dbReference type="RefSeq" id="WP_188888206.1">
    <property type="nucleotide sequence ID" value="NZ_BMHY01000002.1"/>
</dbReference>
<evidence type="ECO:0000313" key="2">
    <source>
        <dbReference type="Proteomes" id="UP000600247"/>
    </source>
</evidence>
<name>A0A917GYD1_9BACL</name>
<keyword evidence="2" id="KW-1185">Reference proteome</keyword>
<dbReference type="AlphaFoldDB" id="A0A917GYD1"/>
<protein>
    <submittedName>
        <fullName evidence="1">Uncharacterized protein</fullName>
    </submittedName>
</protein>
<comment type="caution">
    <text evidence="1">The sequence shown here is derived from an EMBL/GenBank/DDBJ whole genome shotgun (WGS) entry which is preliminary data.</text>
</comment>
<evidence type="ECO:0000313" key="1">
    <source>
        <dbReference type="EMBL" id="GGG61555.1"/>
    </source>
</evidence>
<reference evidence="1 2" key="1">
    <citation type="journal article" date="2014" name="Int. J. Syst. Evol. Microbiol.">
        <title>Complete genome sequence of Corynebacterium casei LMG S-19264T (=DSM 44701T), isolated from a smear-ripened cheese.</title>
        <authorList>
            <consortium name="US DOE Joint Genome Institute (JGI-PGF)"/>
            <person name="Walter F."/>
            <person name="Albersmeier A."/>
            <person name="Kalinowski J."/>
            <person name="Ruckert C."/>
        </authorList>
    </citation>
    <scope>NUCLEOTIDE SEQUENCE [LARGE SCALE GENOMIC DNA]</scope>
    <source>
        <strain evidence="1 2">CGMCC 1.15286</strain>
    </source>
</reference>
<dbReference type="EMBL" id="BMHY01000002">
    <property type="protein sequence ID" value="GGG61555.1"/>
    <property type="molecule type" value="Genomic_DNA"/>
</dbReference>
<organism evidence="1 2">
    <name type="scientific">Paenibacillus radicis</name>
    <name type="common">ex Gao et al. 2016</name>
    <dbReference type="NCBI Taxonomy" id="1737354"/>
    <lineage>
        <taxon>Bacteria</taxon>
        <taxon>Bacillati</taxon>
        <taxon>Bacillota</taxon>
        <taxon>Bacilli</taxon>
        <taxon>Bacillales</taxon>
        <taxon>Paenibacillaceae</taxon>
        <taxon>Paenibacillus</taxon>
    </lineage>
</organism>
<accession>A0A917GYD1</accession>
<dbReference type="Proteomes" id="UP000600247">
    <property type="component" value="Unassembled WGS sequence"/>
</dbReference>
<gene>
    <name evidence="1" type="ORF">GCM10010918_13850</name>
</gene>
<sequence length="274" mass="31340">MRKYGLSLLLLVIAASWGGNLWYYKMQKLEQPIFLQHYYEMPASLFQNTSLYYVMNKDDLREPVYFELPTGQLLQVAHIQSRDERGRLQLKEAIVSPAFIDDLKQMKEPLTIDQVKVHYSTGGETETVSIGKIIVYPDRREEQALEQQSVHASSGGTGSASYTTTRDLTIASVDYSFPEMLQGIMKVKVNGIDAADAASFPIQLKKRAGFHVSYNSYSLPKNDERRFQAFIVRINYWDEKGDSVGDQSFYIQPQLYAGDLRSYVKSREGDDNRE</sequence>
<proteinExistence type="predicted"/>